<name>A0AAN6RDU5_9PLEO</name>
<dbReference type="Pfam" id="PF00583">
    <property type="entry name" value="Acetyltransf_1"/>
    <property type="match status" value="1"/>
</dbReference>
<comment type="caution">
    <text evidence="2">The sequence shown here is derived from an EMBL/GenBank/DDBJ whole genome shotgun (WGS) entry which is preliminary data.</text>
</comment>
<evidence type="ECO:0000313" key="2">
    <source>
        <dbReference type="EMBL" id="KAK3197280.1"/>
    </source>
</evidence>
<dbReference type="SUPFAM" id="SSF55729">
    <property type="entry name" value="Acyl-CoA N-acyltransferases (Nat)"/>
    <property type="match status" value="1"/>
</dbReference>
<dbReference type="EMBL" id="WVTA01000021">
    <property type="protein sequence ID" value="KAK3197280.1"/>
    <property type="molecule type" value="Genomic_DNA"/>
</dbReference>
<dbReference type="PROSITE" id="PS51186">
    <property type="entry name" value="GNAT"/>
    <property type="match status" value="1"/>
</dbReference>
<feature type="domain" description="N-acetyltransferase" evidence="1">
    <location>
        <begin position="9"/>
        <end position="197"/>
    </location>
</feature>
<evidence type="ECO:0000313" key="3">
    <source>
        <dbReference type="Proteomes" id="UP001280581"/>
    </source>
</evidence>
<feature type="non-terminal residue" evidence="2">
    <location>
        <position position="1"/>
    </location>
</feature>
<sequence>SNVVRDDGILLRPGTVEDVPAMLRLMDIATQWLVKKGQAGQWGDGTVKHSENPARIEQGIKLAESGGTWIAVDTTSPTYKATNTSGGEDQDLSIINGIVGGVTIGAANPYVSAATEPELYVLFLITDRASSGKAIGTLLLNKARELAREAGVSLLRLDCYAGGSGGLVRYYESQGFEKGETFEAKGWLGQIMVQRLDKDPGS</sequence>
<dbReference type="CDD" id="cd04301">
    <property type="entry name" value="NAT_SF"/>
    <property type="match status" value="1"/>
</dbReference>
<organism evidence="2 3">
    <name type="scientific">Pseudopithomyces chartarum</name>
    <dbReference type="NCBI Taxonomy" id="1892770"/>
    <lineage>
        <taxon>Eukaryota</taxon>
        <taxon>Fungi</taxon>
        <taxon>Dikarya</taxon>
        <taxon>Ascomycota</taxon>
        <taxon>Pezizomycotina</taxon>
        <taxon>Dothideomycetes</taxon>
        <taxon>Pleosporomycetidae</taxon>
        <taxon>Pleosporales</taxon>
        <taxon>Massarineae</taxon>
        <taxon>Didymosphaeriaceae</taxon>
        <taxon>Pseudopithomyces</taxon>
    </lineage>
</organism>
<protein>
    <recommendedName>
        <fullName evidence="1">N-acetyltransferase domain-containing protein</fullName>
    </recommendedName>
</protein>
<proteinExistence type="predicted"/>
<dbReference type="InterPro" id="IPR016181">
    <property type="entry name" value="Acyl_CoA_acyltransferase"/>
</dbReference>
<dbReference type="Proteomes" id="UP001280581">
    <property type="component" value="Unassembled WGS sequence"/>
</dbReference>
<dbReference type="GO" id="GO:0016747">
    <property type="term" value="F:acyltransferase activity, transferring groups other than amino-acyl groups"/>
    <property type="evidence" value="ECO:0007669"/>
    <property type="project" value="InterPro"/>
</dbReference>
<accession>A0AAN6RDU5</accession>
<dbReference type="AlphaFoldDB" id="A0AAN6RDU5"/>
<dbReference type="InterPro" id="IPR000182">
    <property type="entry name" value="GNAT_dom"/>
</dbReference>
<reference evidence="2 3" key="1">
    <citation type="submission" date="2021-02" db="EMBL/GenBank/DDBJ databases">
        <title>Genome assembly of Pseudopithomyces chartarum.</title>
        <authorList>
            <person name="Jauregui R."/>
            <person name="Singh J."/>
            <person name="Voisey C."/>
        </authorList>
    </citation>
    <scope>NUCLEOTIDE SEQUENCE [LARGE SCALE GENOMIC DNA]</scope>
    <source>
        <strain evidence="2 3">AGR01</strain>
    </source>
</reference>
<gene>
    <name evidence="2" type="ORF">GRF29_1536g1208365</name>
</gene>
<dbReference type="Gene3D" id="3.40.630.30">
    <property type="match status" value="1"/>
</dbReference>
<keyword evidence="3" id="KW-1185">Reference proteome</keyword>
<evidence type="ECO:0000259" key="1">
    <source>
        <dbReference type="PROSITE" id="PS51186"/>
    </source>
</evidence>